<protein>
    <submittedName>
        <fullName evidence="10">Uncharacterized protein</fullName>
    </submittedName>
</protein>
<dbReference type="EMBL" id="BMAW01011714">
    <property type="protein sequence ID" value="GFT25194.1"/>
    <property type="molecule type" value="Genomic_DNA"/>
</dbReference>
<comment type="caution">
    <text evidence="10">The sequence shown here is derived from an EMBL/GenBank/DDBJ whole genome shotgun (WGS) entry which is preliminary data.</text>
</comment>
<sequence length="211" mass="24454">MSVADNTIQHPNENCSKDHTCSSMNVVEGRLGNYYQKAVERTLQKFLSHIKFSVFKTKFPEIYKENHNHLRGIHQQLLSQLKDNITKDVDLLCNETKLYPSLKLLDDIIKKHSNRSGEDSWRPSGNPEDDTRDHIYHLKQKQKKCLEFVLETILAENALLEKTVNQNHANILTLKKEVDILNEEIINEIEILNNDSIVTLNKDIHALAKMQ</sequence>
<keyword evidence="8" id="KW-0131">Cell cycle</keyword>
<keyword evidence="11" id="KW-1185">Reference proteome</keyword>
<dbReference type="GO" id="GO:0007059">
    <property type="term" value="P:chromosome segregation"/>
    <property type="evidence" value="ECO:0007669"/>
    <property type="project" value="TreeGrafter"/>
</dbReference>
<gene>
    <name evidence="10" type="primary">AVEN_66729_1</name>
    <name evidence="10" type="ORF">NPIL_76491</name>
</gene>
<keyword evidence="3" id="KW-0158">Chromosome</keyword>
<evidence type="ECO:0000256" key="6">
    <source>
        <dbReference type="ARBA" id="ARBA00022838"/>
    </source>
</evidence>
<proteinExistence type="predicted"/>
<evidence type="ECO:0000313" key="11">
    <source>
        <dbReference type="Proteomes" id="UP000887013"/>
    </source>
</evidence>
<comment type="subcellular location">
    <subcellularLocation>
        <location evidence="2">Chromosome</location>
        <location evidence="2">Centromere</location>
        <location evidence="2">Kinetochore</location>
    </subcellularLocation>
    <subcellularLocation>
        <location evidence="1">Nucleus</location>
    </subcellularLocation>
</comment>
<dbReference type="OrthoDB" id="6491587at2759"/>
<dbReference type="PANTHER" id="PTHR15459:SF3">
    <property type="entry name" value="POLYAMINE-MODULATED FACTOR 1"/>
    <property type="match status" value="1"/>
</dbReference>
<dbReference type="InterPro" id="IPR007128">
    <property type="entry name" value="PMF1/Nnf1"/>
</dbReference>
<dbReference type="PANTHER" id="PTHR15459">
    <property type="entry name" value="POLYAMINE-MODULATED FACTOR 1"/>
    <property type="match status" value="1"/>
</dbReference>
<organism evidence="10 11">
    <name type="scientific">Nephila pilipes</name>
    <name type="common">Giant wood spider</name>
    <name type="synonym">Nephila maculata</name>
    <dbReference type="NCBI Taxonomy" id="299642"/>
    <lineage>
        <taxon>Eukaryota</taxon>
        <taxon>Metazoa</taxon>
        <taxon>Ecdysozoa</taxon>
        <taxon>Arthropoda</taxon>
        <taxon>Chelicerata</taxon>
        <taxon>Arachnida</taxon>
        <taxon>Araneae</taxon>
        <taxon>Araneomorphae</taxon>
        <taxon>Entelegynae</taxon>
        <taxon>Araneoidea</taxon>
        <taxon>Nephilidae</taxon>
        <taxon>Nephila</taxon>
    </lineage>
</organism>
<dbReference type="Pfam" id="PF03980">
    <property type="entry name" value="Nnf1"/>
    <property type="match status" value="1"/>
</dbReference>
<evidence type="ECO:0000256" key="5">
    <source>
        <dbReference type="ARBA" id="ARBA00022776"/>
    </source>
</evidence>
<evidence type="ECO:0000256" key="7">
    <source>
        <dbReference type="ARBA" id="ARBA00023242"/>
    </source>
</evidence>
<keyword evidence="4" id="KW-0132">Cell division</keyword>
<evidence type="ECO:0000256" key="2">
    <source>
        <dbReference type="ARBA" id="ARBA00004629"/>
    </source>
</evidence>
<dbReference type="Proteomes" id="UP000887013">
    <property type="component" value="Unassembled WGS sequence"/>
</dbReference>
<evidence type="ECO:0000256" key="4">
    <source>
        <dbReference type="ARBA" id="ARBA00022618"/>
    </source>
</evidence>
<accession>A0A8X6NQF5</accession>
<keyword evidence="5" id="KW-0498">Mitosis</keyword>
<keyword evidence="6" id="KW-0995">Kinetochore</keyword>
<evidence type="ECO:0000256" key="9">
    <source>
        <dbReference type="ARBA" id="ARBA00023328"/>
    </source>
</evidence>
<name>A0A8X6NQF5_NEPPI</name>
<dbReference type="GO" id="GO:0051301">
    <property type="term" value="P:cell division"/>
    <property type="evidence" value="ECO:0007669"/>
    <property type="project" value="UniProtKB-KW"/>
</dbReference>
<evidence type="ECO:0000256" key="1">
    <source>
        <dbReference type="ARBA" id="ARBA00004123"/>
    </source>
</evidence>
<evidence type="ECO:0000313" key="10">
    <source>
        <dbReference type="EMBL" id="GFT25194.1"/>
    </source>
</evidence>
<dbReference type="GO" id="GO:0005634">
    <property type="term" value="C:nucleus"/>
    <property type="evidence" value="ECO:0007669"/>
    <property type="project" value="UniProtKB-SubCell"/>
</dbReference>
<keyword evidence="9" id="KW-0137">Centromere</keyword>
<dbReference type="GO" id="GO:0000444">
    <property type="term" value="C:MIS12/MIND type complex"/>
    <property type="evidence" value="ECO:0007669"/>
    <property type="project" value="InterPro"/>
</dbReference>
<dbReference type="AlphaFoldDB" id="A0A8X6NQF5"/>
<evidence type="ECO:0000256" key="3">
    <source>
        <dbReference type="ARBA" id="ARBA00022454"/>
    </source>
</evidence>
<reference evidence="10" key="1">
    <citation type="submission" date="2020-08" db="EMBL/GenBank/DDBJ databases">
        <title>Multicomponent nature underlies the extraordinary mechanical properties of spider dragline silk.</title>
        <authorList>
            <person name="Kono N."/>
            <person name="Nakamura H."/>
            <person name="Mori M."/>
            <person name="Yoshida Y."/>
            <person name="Ohtoshi R."/>
            <person name="Malay A.D."/>
            <person name="Moran D.A.P."/>
            <person name="Tomita M."/>
            <person name="Numata K."/>
            <person name="Arakawa K."/>
        </authorList>
    </citation>
    <scope>NUCLEOTIDE SEQUENCE</scope>
</reference>
<keyword evidence="7" id="KW-0539">Nucleus</keyword>
<evidence type="ECO:0000256" key="8">
    <source>
        <dbReference type="ARBA" id="ARBA00023306"/>
    </source>
</evidence>